<dbReference type="InterPro" id="IPR019587">
    <property type="entry name" value="Polyketide_cyclase/dehydratase"/>
</dbReference>
<gene>
    <name evidence="1" type="ORF">ACFQO6_07270</name>
</gene>
<proteinExistence type="predicted"/>
<organism evidence="1 2">
    <name type="scientific">Nocardioides astragali</name>
    <dbReference type="NCBI Taxonomy" id="1776736"/>
    <lineage>
        <taxon>Bacteria</taxon>
        <taxon>Bacillati</taxon>
        <taxon>Actinomycetota</taxon>
        <taxon>Actinomycetes</taxon>
        <taxon>Propionibacteriales</taxon>
        <taxon>Nocardioidaceae</taxon>
        <taxon>Nocardioides</taxon>
    </lineage>
</organism>
<evidence type="ECO:0000313" key="2">
    <source>
        <dbReference type="Proteomes" id="UP001596524"/>
    </source>
</evidence>
<dbReference type="RefSeq" id="WP_255890665.1">
    <property type="nucleotide sequence ID" value="NZ_JAFMZM010000003.1"/>
</dbReference>
<evidence type="ECO:0000313" key="1">
    <source>
        <dbReference type="EMBL" id="MFC7360068.1"/>
    </source>
</evidence>
<dbReference type="EMBL" id="JBHTCH010000005">
    <property type="protein sequence ID" value="MFC7360068.1"/>
    <property type="molecule type" value="Genomic_DNA"/>
</dbReference>
<comment type="caution">
    <text evidence="1">The sequence shown here is derived from an EMBL/GenBank/DDBJ whole genome shotgun (WGS) entry which is preliminary data.</text>
</comment>
<dbReference type="Proteomes" id="UP001596524">
    <property type="component" value="Unassembled WGS sequence"/>
</dbReference>
<sequence length="161" mass="17921">MATITLSEFRDVPVPVDEAFDRVLPHPLPEIFRRRRLAIPPVRAVRRQRGEWGTVGQTRTIVTADRGTVVETLVSTDRPHSFGYTISDVRGPMKPLIATADGLWSFEPAGSGTRITWTWVLTPTPVGRVAMPAFAVMWRGYARQALEEVEVILLTASRGRG</sequence>
<dbReference type="Gene3D" id="3.30.530.20">
    <property type="match status" value="1"/>
</dbReference>
<keyword evidence="2" id="KW-1185">Reference proteome</keyword>
<name>A0ABW2N1S6_9ACTN</name>
<accession>A0ABW2N1S6</accession>
<dbReference type="Pfam" id="PF10604">
    <property type="entry name" value="Polyketide_cyc2"/>
    <property type="match status" value="1"/>
</dbReference>
<dbReference type="InterPro" id="IPR023393">
    <property type="entry name" value="START-like_dom_sf"/>
</dbReference>
<dbReference type="SUPFAM" id="SSF55961">
    <property type="entry name" value="Bet v1-like"/>
    <property type="match status" value="1"/>
</dbReference>
<reference evidence="2" key="1">
    <citation type="journal article" date="2019" name="Int. J. Syst. Evol. Microbiol.">
        <title>The Global Catalogue of Microorganisms (GCM) 10K type strain sequencing project: providing services to taxonomists for standard genome sequencing and annotation.</title>
        <authorList>
            <consortium name="The Broad Institute Genomics Platform"/>
            <consortium name="The Broad Institute Genome Sequencing Center for Infectious Disease"/>
            <person name="Wu L."/>
            <person name="Ma J."/>
        </authorList>
    </citation>
    <scope>NUCLEOTIDE SEQUENCE [LARGE SCALE GENOMIC DNA]</scope>
    <source>
        <strain evidence="2">FCH27</strain>
    </source>
</reference>
<protein>
    <submittedName>
        <fullName evidence="1">SRPBCC family protein</fullName>
    </submittedName>
</protein>